<sequence length="185" mass="19464">MSGFLKTVVLAATISWVGSASALVIGGVEVGGVDTLLGETSDLNQNPTGSCGTGGNPTAELCWINNVLSSLGESSTTYGTKTETQSYGFVTGDTTKIGFALSSPTQYFLIKNSTWYGLFENKDSLDWAVIDTIGIAQGFNLPSDEYTISHVAPIGGTFDVPEPATMALLGTGLFLMGLRRRFLKS</sequence>
<protein>
    <recommendedName>
        <fullName evidence="2">Ice-binding protein C-terminal domain-containing protein</fullName>
    </recommendedName>
</protein>
<keyword evidence="4" id="KW-1185">Reference proteome</keyword>
<feature type="domain" description="Ice-binding protein C-terminal" evidence="2">
    <location>
        <begin position="159"/>
        <end position="181"/>
    </location>
</feature>
<organism evidence="3 4">
    <name type="scientific">Marinobacter salinus</name>
    <dbReference type="NCBI Taxonomy" id="1874317"/>
    <lineage>
        <taxon>Bacteria</taxon>
        <taxon>Pseudomonadati</taxon>
        <taxon>Pseudomonadota</taxon>
        <taxon>Gammaproteobacteria</taxon>
        <taxon>Pseudomonadales</taxon>
        <taxon>Marinobacteraceae</taxon>
        <taxon>Marinobacter</taxon>
    </lineage>
</organism>
<gene>
    <name evidence="3" type="ORF">BKP64_12785</name>
</gene>
<evidence type="ECO:0000313" key="4">
    <source>
        <dbReference type="Proteomes" id="UP000177445"/>
    </source>
</evidence>
<evidence type="ECO:0000256" key="1">
    <source>
        <dbReference type="SAM" id="SignalP"/>
    </source>
</evidence>
<dbReference type="RefSeq" id="WP_070970669.1">
    <property type="nucleotide sequence ID" value="NZ_CP017715.1"/>
</dbReference>
<keyword evidence="1" id="KW-0732">Signal</keyword>
<dbReference type="EMBL" id="CP017715">
    <property type="protein sequence ID" value="AOY88968.1"/>
    <property type="molecule type" value="Genomic_DNA"/>
</dbReference>
<dbReference type="KEGG" id="msq:BKP64_12785"/>
<dbReference type="Pfam" id="PF07589">
    <property type="entry name" value="PEP-CTERM"/>
    <property type="match status" value="1"/>
</dbReference>
<dbReference type="Proteomes" id="UP000177445">
    <property type="component" value="Chromosome"/>
</dbReference>
<feature type="chain" id="PRO_5009441999" description="Ice-binding protein C-terminal domain-containing protein" evidence="1">
    <location>
        <begin position="23"/>
        <end position="185"/>
    </location>
</feature>
<accession>A0A1D9GMV2</accession>
<evidence type="ECO:0000259" key="2">
    <source>
        <dbReference type="Pfam" id="PF07589"/>
    </source>
</evidence>
<dbReference type="AlphaFoldDB" id="A0A1D9GMV2"/>
<reference evidence="3 4" key="1">
    <citation type="submission" date="2016-10" db="EMBL/GenBank/DDBJ databases">
        <title>Marinobacter salinus sp. nov., a moderately halophilic bacterium isolated from a tidal flat environment.</title>
        <authorList>
            <person name="Park S.-J."/>
        </authorList>
    </citation>
    <scope>NUCLEOTIDE SEQUENCE [LARGE SCALE GENOMIC DNA]</scope>
    <source>
        <strain evidence="3 4">Hb8</strain>
    </source>
</reference>
<feature type="signal peptide" evidence="1">
    <location>
        <begin position="1"/>
        <end position="22"/>
    </location>
</feature>
<evidence type="ECO:0000313" key="3">
    <source>
        <dbReference type="EMBL" id="AOY88968.1"/>
    </source>
</evidence>
<name>A0A1D9GMV2_9GAMM</name>
<dbReference type="OrthoDB" id="6366909at2"/>
<proteinExistence type="predicted"/>
<dbReference type="InterPro" id="IPR013424">
    <property type="entry name" value="Ice-binding_C"/>
</dbReference>
<dbReference type="NCBIfam" id="TIGR02595">
    <property type="entry name" value="PEP_CTERM"/>
    <property type="match status" value="1"/>
</dbReference>